<dbReference type="SUPFAM" id="SSF53098">
    <property type="entry name" value="Ribonuclease H-like"/>
    <property type="match status" value="1"/>
</dbReference>
<dbReference type="Pfam" id="PF01609">
    <property type="entry name" value="DDE_Tnp_1"/>
    <property type="match status" value="1"/>
</dbReference>
<dbReference type="PATRIC" id="fig|224013.5.peg.5950"/>
<sequence>MPKRQKQNSDHARKHNTPTIDNEVISQQLKALLTPAIFAQEKYYKQLGLRDRIINLSMMVAAVLTLLWRQVPGVQELTKLLAREDVLWCQATKVAQQSLSQRFLVFPAELFERVFKDLLPQLQINWQQRLKRPLPDSVKFALNNFERIWIVDGSTLEALFRKLKSLEDAKIGQLAGRICTVIDLVTRLPIEVWFHTNPAASETNFEIPLLNLLQPKTLLLLDRGFYHFQFFQQLIDQEVHFITRLKAKASIKYLKILSYDYGVKDRLIQLGTVRRGAPVLTLRLIEIKN</sequence>
<protein>
    <submittedName>
        <fullName evidence="3">Transposase</fullName>
    </submittedName>
</protein>
<dbReference type="GO" id="GO:0003677">
    <property type="term" value="F:DNA binding"/>
    <property type="evidence" value="ECO:0007669"/>
    <property type="project" value="InterPro"/>
</dbReference>
<dbReference type="InterPro" id="IPR002559">
    <property type="entry name" value="Transposase_11"/>
</dbReference>
<evidence type="ECO:0000256" key="1">
    <source>
        <dbReference type="SAM" id="Phobius"/>
    </source>
</evidence>
<dbReference type="AlphaFoldDB" id="A0A0M4SPG4"/>
<name>A0A0M4SPG4_9NOSO</name>
<dbReference type="Proteomes" id="UP000062645">
    <property type="component" value="Chromosome"/>
</dbReference>
<keyword evidence="4" id="KW-1185">Reference proteome</keyword>
<dbReference type="EMBL" id="CP012036">
    <property type="protein sequence ID" value="ALF55310.1"/>
    <property type="molecule type" value="Genomic_DNA"/>
</dbReference>
<keyword evidence="1" id="KW-0812">Transmembrane</keyword>
<dbReference type="GO" id="GO:0006313">
    <property type="term" value="P:DNA transposition"/>
    <property type="evidence" value="ECO:0007669"/>
    <property type="project" value="InterPro"/>
</dbReference>
<evidence type="ECO:0000313" key="4">
    <source>
        <dbReference type="Proteomes" id="UP000062645"/>
    </source>
</evidence>
<feature type="transmembrane region" description="Helical" evidence="1">
    <location>
        <begin position="53"/>
        <end position="71"/>
    </location>
</feature>
<dbReference type="STRING" id="224013.ACX27_24785"/>
<keyword evidence="1" id="KW-0472">Membrane</keyword>
<accession>A0A0M4SPG4</accession>
<feature type="domain" description="Transposase IS4-like" evidence="2">
    <location>
        <begin position="145"/>
        <end position="269"/>
    </location>
</feature>
<keyword evidence="1" id="KW-1133">Transmembrane helix</keyword>
<evidence type="ECO:0000313" key="3">
    <source>
        <dbReference type="EMBL" id="ALF55310.1"/>
    </source>
</evidence>
<dbReference type="GO" id="GO:0004803">
    <property type="term" value="F:transposase activity"/>
    <property type="evidence" value="ECO:0007669"/>
    <property type="project" value="InterPro"/>
</dbReference>
<gene>
    <name evidence="3" type="ORF">ACX27_24785</name>
</gene>
<dbReference type="InterPro" id="IPR012337">
    <property type="entry name" value="RNaseH-like_sf"/>
</dbReference>
<proteinExistence type="predicted"/>
<reference evidence="4" key="1">
    <citation type="submission" date="2015-07" db="EMBL/GenBank/DDBJ databases">
        <title>Genome Of Nitrogen-Fixing Cyanobacterium Nostoc piscinale CENA21 From Solimoes/Amazon River Floodplain Sediments And Comparative Genomics To Uncover Biosynthetic Natural Products Potential.</title>
        <authorList>
            <person name="Leao T.F."/>
            <person name="Leao P.N."/>
            <person name="Guimaraes P.I."/>
            <person name="de Melo A.G.C."/>
            <person name="Ramos R.T.J."/>
            <person name="Silva A."/>
            <person name="Fiore M.F."/>
            <person name="Schneider M.P.C."/>
        </authorList>
    </citation>
    <scope>NUCLEOTIDE SEQUENCE [LARGE SCALE GENOMIC DNA]</scope>
    <source>
        <strain evidence="4">CENA21</strain>
    </source>
</reference>
<reference evidence="3 4" key="2">
    <citation type="journal article" date="2016" name="Genome Announc.">
        <title>Draft Genome Sequence of the N2-Fixing Cyanobacterium Nostoc piscinale CENA21, Isolated from the Brazilian Amazon Floodplain.</title>
        <authorList>
            <person name="Leao T."/>
            <person name="Guimaraes P.I."/>
            <person name="de Melo A.G."/>
            <person name="Ramos R.T."/>
            <person name="Leao P.N."/>
            <person name="Silva A."/>
            <person name="Fiore M.F."/>
            <person name="Schneider M.P."/>
        </authorList>
    </citation>
    <scope>NUCLEOTIDE SEQUENCE [LARGE SCALE GENOMIC DNA]</scope>
    <source>
        <strain evidence="3 4">CENA21</strain>
    </source>
</reference>
<evidence type="ECO:0000259" key="2">
    <source>
        <dbReference type="Pfam" id="PF01609"/>
    </source>
</evidence>
<dbReference type="KEGG" id="npz:ACX27_24785"/>
<organism evidence="3 4">
    <name type="scientific">Nostoc piscinale CENA21</name>
    <dbReference type="NCBI Taxonomy" id="224013"/>
    <lineage>
        <taxon>Bacteria</taxon>
        <taxon>Bacillati</taxon>
        <taxon>Cyanobacteriota</taxon>
        <taxon>Cyanophyceae</taxon>
        <taxon>Nostocales</taxon>
        <taxon>Nostocaceae</taxon>
        <taxon>Nostoc</taxon>
    </lineage>
</organism>